<gene>
    <name evidence="1" type="ORF">SAMN05216554_3181</name>
</gene>
<dbReference type="Proteomes" id="UP000198891">
    <property type="component" value="Unassembled WGS sequence"/>
</dbReference>
<proteinExistence type="predicted"/>
<evidence type="ECO:0008006" key="3">
    <source>
        <dbReference type="Google" id="ProtNLM"/>
    </source>
</evidence>
<reference evidence="1 2" key="1">
    <citation type="submission" date="2016-10" db="EMBL/GenBank/DDBJ databases">
        <authorList>
            <person name="de Groot N.N."/>
        </authorList>
    </citation>
    <scope>NUCLEOTIDE SEQUENCE [LARGE SCALE GENOMIC DNA]</scope>
    <source>
        <strain evidence="1 2">CGMCC 4.3491</strain>
    </source>
</reference>
<dbReference type="EMBL" id="FNPZ01000003">
    <property type="protein sequence ID" value="SDZ30828.1"/>
    <property type="molecule type" value="Genomic_DNA"/>
</dbReference>
<dbReference type="OrthoDB" id="5118354at2"/>
<dbReference type="RefSeq" id="WP_092555508.1">
    <property type="nucleotide sequence ID" value="NZ_FNPZ01000003.1"/>
</dbReference>
<evidence type="ECO:0000313" key="1">
    <source>
        <dbReference type="EMBL" id="SDZ30828.1"/>
    </source>
</evidence>
<dbReference type="STRING" id="381665.SAMN05216554_3181"/>
<evidence type="ECO:0000313" key="2">
    <source>
        <dbReference type="Proteomes" id="UP000198891"/>
    </source>
</evidence>
<name>A0A1H3RZM1_9MICO</name>
<protein>
    <recommendedName>
        <fullName evidence="3">HicA toxin of toxin-antitoxin</fullName>
    </recommendedName>
</protein>
<accession>A0A1H3RZM1</accession>
<sequence>MAAPQNITPDSRQILDQIEYHATTHKIGWNDLVTMLKEVAEVEESHGGGKIDVHLGNQRLEIRRPDGVPVSEATVLEVRRMFKHAGWMG</sequence>
<organism evidence="1 2">
    <name type="scientific">Herbiconiux ginsengi</name>
    <dbReference type="NCBI Taxonomy" id="381665"/>
    <lineage>
        <taxon>Bacteria</taxon>
        <taxon>Bacillati</taxon>
        <taxon>Actinomycetota</taxon>
        <taxon>Actinomycetes</taxon>
        <taxon>Micrococcales</taxon>
        <taxon>Microbacteriaceae</taxon>
        <taxon>Herbiconiux</taxon>
    </lineage>
</organism>
<dbReference type="AlphaFoldDB" id="A0A1H3RZM1"/>
<keyword evidence="2" id="KW-1185">Reference proteome</keyword>